<dbReference type="InterPro" id="IPR002060">
    <property type="entry name" value="Squ/phyt_synthse"/>
</dbReference>
<dbReference type="SFLD" id="SFLDG01212">
    <property type="entry name" value="Phytoene_synthase_like"/>
    <property type="match status" value="1"/>
</dbReference>
<evidence type="ECO:0000256" key="2">
    <source>
        <dbReference type="ARBA" id="ARBA00022679"/>
    </source>
</evidence>
<accession>A0A147KAJ7</accession>
<dbReference type="GO" id="GO:0004311">
    <property type="term" value="F:geranylgeranyl diphosphate synthase activity"/>
    <property type="evidence" value="ECO:0007669"/>
    <property type="project" value="InterPro"/>
</dbReference>
<dbReference type="PATRIC" id="fig|1150625.3.peg.929"/>
<dbReference type="SFLD" id="SFLDS00005">
    <property type="entry name" value="Isoprenoid_Synthase_Type_I"/>
    <property type="match status" value="1"/>
</dbReference>
<dbReference type="SFLD" id="SFLDG01018">
    <property type="entry name" value="Squalene/Phytoene_Synthase_Lik"/>
    <property type="match status" value="1"/>
</dbReference>
<evidence type="ECO:0000313" key="5">
    <source>
        <dbReference type="Proteomes" id="UP000074108"/>
    </source>
</evidence>
<dbReference type="SUPFAM" id="SSF48576">
    <property type="entry name" value="Terpenoid synthases"/>
    <property type="match status" value="1"/>
</dbReference>
<dbReference type="PANTHER" id="PTHR31480">
    <property type="entry name" value="BIFUNCTIONAL LYCOPENE CYCLASE/PHYTOENE SYNTHASE"/>
    <property type="match status" value="1"/>
</dbReference>
<reference evidence="4 5" key="1">
    <citation type="journal article" date="2016" name="Front. Microbiol.">
        <title>Microevolution Analysis of Bacillus coahuilensis Unveils Differences in Phosphorus Acquisition Strategies and Their Regulation.</title>
        <authorList>
            <person name="Gomez-Lunar Z."/>
            <person name="Hernandez-Gonzalez I."/>
            <person name="Rodriguez-Torres M.D."/>
            <person name="Souza V."/>
            <person name="Olmedo-Alvarez G."/>
        </authorList>
    </citation>
    <scope>NUCLEOTIDE SEQUENCE [LARGE SCALE GENOMIC DNA]</scope>
    <source>
        <strain evidence="5">p1.1.43</strain>
    </source>
</reference>
<dbReference type="InterPro" id="IPR019845">
    <property type="entry name" value="Squalene/phytoene_synthase_CS"/>
</dbReference>
<comment type="pathway">
    <text evidence="1">Carotenoid biosynthesis.</text>
</comment>
<dbReference type="PROSITE" id="PS01044">
    <property type="entry name" value="SQUALEN_PHYTOEN_SYN_1"/>
    <property type="match status" value="1"/>
</dbReference>
<dbReference type="OrthoDB" id="9787280at2"/>
<name>A0A147KAJ7_9BACI</name>
<dbReference type="STRING" id="1150625.Q75_04450"/>
<dbReference type="Gene3D" id="1.10.600.10">
    <property type="entry name" value="Farnesyl Diphosphate Synthase"/>
    <property type="match status" value="1"/>
</dbReference>
<dbReference type="GO" id="GO:0051996">
    <property type="term" value="F:squalene synthase [NAD(P)H] activity"/>
    <property type="evidence" value="ECO:0007669"/>
    <property type="project" value="InterPro"/>
</dbReference>
<dbReference type="PROSITE" id="PS01045">
    <property type="entry name" value="SQUALEN_PHYTOEN_SYN_2"/>
    <property type="match status" value="1"/>
</dbReference>
<proteinExistence type="predicted"/>
<dbReference type="InterPro" id="IPR008949">
    <property type="entry name" value="Isoprenoid_synthase_dom_sf"/>
</dbReference>
<comment type="caution">
    <text evidence="4">The sequence shown here is derived from an EMBL/GenBank/DDBJ whole genome shotgun (WGS) entry which is preliminary data.</text>
</comment>
<dbReference type="CDD" id="cd00683">
    <property type="entry name" value="Trans_IPPS_HH"/>
    <property type="match status" value="1"/>
</dbReference>
<evidence type="ECO:0000256" key="1">
    <source>
        <dbReference type="ARBA" id="ARBA00004829"/>
    </source>
</evidence>
<keyword evidence="2" id="KW-0808">Transferase</keyword>
<evidence type="ECO:0000256" key="3">
    <source>
        <dbReference type="ARBA" id="ARBA00022746"/>
    </source>
</evidence>
<dbReference type="RefSeq" id="WP_059350532.1">
    <property type="nucleotide sequence ID" value="NZ_LDYG01000020.1"/>
</dbReference>
<dbReference type="AlphaFoldDB" id="A0A147KAJ7"/>
<dbReference type="Proteomes" id="UP000074108">
    <property type="component" value="Unassembled WGS sequence"/>
</dbReference>
<dbReference type="GO" id="GO:0016117">
    <property type="term" value="P:carotenoid biosynthetic process"/>
    <property type="evidence" value="ECO:0007669"/>
    <property type="project" value="UniProtKB-KW"/>
</dbReference>
<dbReference type="InterPro" id="IPR033904">
    <property type="entry name" value="Trans_IPPS_HH"/>
</dbReference>
<keyword evidence="5" id="KW-1185">Reference proteome</keyword>
<keyword evidence="3" id="KW-0125">Carotenoid biosynthesis</keyword>
<dbReference type="InterPro" id="IPR044843">
    <property type="entry name" value="Trans_IPPS_bact-type"/>
</dbReference>
<organism evidence="4 5">
    <name type="scientific">Bacillus coahuilensis p1.1.43</name>
    <dbReference type="NCBI Taxonomy" id="1150625"/>
    <lineage>
        <taxon>Bacteria</taxon>
        <taxon>Bacillati</taxon>
        <taxon>Bacillota</taxon>
        <taxon>Bacilli</taxon>
        <taxon>Bacillales</taxon>
        <taxon>Bacillaceae</taxon>
        <taxon>Bacillus</taxon>
    </lineage>
</organism>
<sequence>MNSLSKAYQECEEIIKYHSKTFYRAFSLLPKDQKKAVWAVYAFCRIVDDIVDEHEDPVTDLYAFEEEFRLFLEGRFQEDNSMWVALSDVFSRFNMDVQAFWDMIKGQRMDINSRVYETTNDVLDYSYHVASTVGLMLLPILAPGKEKTLREGAIHLGYAMQITNILRDVGEDLERDRIYLPRDLFEKYHYTQAELESLIKNDAFVAIWEDLARKAEMYYESALLSINEYPLYSRTPVKGAALLYRAILGQVRKNQYNVFTKRNYVTAEMKNEILSMMS</sequence>
<dbReference type="EMBL" id="LDYG01000020">
    <property type="protein sequence ID" value="KUP07756.1"/>
    <property type="molecule type" value="Genomic_DNA"/>
</dbReference>
<dbReference type="Pfam" id="PF00494">
    <property type="entry name" value="SQS_PSY"/>
    <property type="match status" value="1"/>
</dbReference>
<evidence type="ECO:0000313" key="4">
    <source>
        <dbReference type="EMBL" id="KUP07756.1"/>
    </source>
</evidence>
<gene>
    <name evidence="4" type="ORF">Q75_04450</name>
</gene>
<protein>
    <submittedName>
        <fullName evidence="4">Phytoene synthase</fullName>
    </submittedName>
</protein>